<keyword evidence="4 7" id="KW-0697">Rotamase</keyword>
<dbReference type="InterPro" id="IPR027304">
    <property type="entry name" value="Trigger_fact/SurA_dom_sf"/>
</dbReference>
<comment type="catalytic activity">
    <reaction evidence="7">
        <text>[protein]-peptidylproline (omega=180) = [protein]-peptidylproline (omega=0)</text>
        <dbReference type="Rhea" id="RHEA:16237"/>
        <dbReference type="Rhea" id="RHEA-COMP:10747"/>
        <dbReference type="Rhea" id="RHEA-COMP:10748"/>
        <dbReference type="ChEBI" id="CHEBI:83833"/>
        <dbReference type="ChEBI" id="CHEBI:83834"/>
        <dbReference type="EC" id="5.2.1.8"/>
    </reaction>
</comment>
<dbReference type="PATRIC" id="fig|45065.4.peg.1449"/>
<keyword evidence="2 7" id="KW-0677">Repeat</keyword>
<dbReference type="InterPro" id="IPR015391">
    <property type="entry name" value="SurA_N"/>
</dbReference>
<dbReference type="Gene3D" id="3.10.50.40">
    <property type="match status" value="2"/>
</dbReference>
<feature type="chain" id="PRO_5041748140" description="Chaperone SurA" evidence="7">
    <location>
        <begin position="22"/>
        <end position="429"/>
    </location>
</feature>
<keyword evidence="9" id="KW-1185">Reference proteome</keyword>
<evidence type="ECO:0000256" key="7">
    <source>
        <dbReference type="HAMAP-Rule" id="MF_01183"/>
    </source>
</evidence>
<dbReference type="GO" id="GO:0006457">
    <property type="term" value="P:protein folding"/>
    <property type="evidence" value="ECO:0007669"/>
    <property type="project" value="UniProtKB-UniRule"/>
</dbReference>
<gene>
    <name evidence="7" type="primary">surA</name>
    <name evidence="8" type="ORF">Lgee_1342</name>
</gene>
<sequence precursor="true">MFRRLKSWTVVLSVFCVMAQAQPLDSVVAVVNDAVITSSELDAQVEATRKQIEARHMQVPPLNVLRRQVLQHLIDVDLQLQIAKQNGLTIDNAELNDTISKIAESNHLNITQLREALASQGMDWASYRENIRKEILMSRLQQKAVGKDINITSQQVEDYLQTSWEPDRSDQLFRLQNIVIPLPEEPTPAQIEKARRKALDLVAKLRKGENFETLAIAESSGEYALEGGDLGERHLTELPEVFAKEVVRLKVGEVAGPLRTGNGFQLIKLASTSGRPENHQVTKTHVRHILLKQDARMTTEEARRQINNLYQQLQSGKDFAKLAQHYSLDAASAVKGGDLGWVTSGEMVPEFEKVMDKLAPGKISKPFKSRFGWHLAEVLERKIEDDTANFKRQQVRQLLHQRKFNEAVQNWQQHLRADAYVKILDKALA</sequence>
<evidence type="ECO:0000256" key="1">
    <source>
        <dbReference type="ARBA" id="ARBA00022729"/>
    </source>
</evidence>
<protein>
    <recommendedName>
        <fullName evidence="7">Chaperone SurA</fullName>
    </recommendedName>
    <alternativeName>
        <fullName evidence="7">Peptidyl-prolyl cis-trans isomerase SurA</fullName>
        <shortName evidence="7">PPIase SurA</shortName>
        <ecNumber evidence="7">5.2.1.8</ecNumber>
    </alternativeName>
    <alternativeName>
        <fullName evidence="7">Rotamase SurA</fullName>
    </alternativeName>
</protein>
<dbReference type="EC" id="5.2.1.8" evidence="7"/>
<feature type="signal peptide" evidence="7">
    <location>
        <begin position="1"/>
        <end position="21"/>
    </location>
</feature>
<evidence type="ECO:0000313" key="9">
    <source>
        <dbReference type="Proteomes" id="UP000054785"/>
    </source>
</evidence>
<dbReference type="PANTHER" id="PTHR47637">
    <property type="entry name" value="CHAPERONE SURA"/>
    <property type="match status" value="1"/>
</dbReference>
<reference evidence="8 9" key="1">
    <citation type="submission" date="2015-11" db="EMBL/GenBank/DDBJ databases">
        <title>Genomic analysis of 38 Legionella species identifies large and diverse effector repertoires.</title>
        <authorList>
            <person name="Burstein D."/>
            <person name="Amaro F."/>
            <person name="Zusman T."/>
            <person name="Lifshitz Z."/>
            <person name="Cohen O."/>
            <person name="Gilbert J.A."/>
            <person name="Pupko T."/>
            <person name="Shuman H.A."/>
            <person name="Segal G."/>
        </authorList>
    </citation>
    <scope>NUCLEOTIDE SEQUENCE [LARGE SCALE GENOMIC DNA]</scope>
    <source>
        <strain evidence="8 9">ATCC 49504</strain>
    </source>
</reference>
<dbReference type="Pfam" id="PF00639">
    <property type="entry name" value="Rotamase"/>
    <property type="match status" value="1"/>
</dbReference>
<name>A0A0W0TTW8_9GAMM</name>
<dbReference type="GO" id="GO:0051082">
    <property type="term" value="F:unfolded protein binding"/>
    <property type="evidence" value="ECO:0007669"/>
    <property type="project" value="UniProtKB-UniRule"/>
</dbReference>
<keyword evidence="5 7" id="KW-0143">Chaperone</keyword>
<comment type="function">
    <text evidence="7">Chaperone involved in the correct folding and assembly of outer membrane proteins. Recognizes specific patterns of aromatic residues and the orientation of their side chains, which are found more frequently in integral outer membrane proteins. May act in both early periplasmic and late outer membrane-associated steps of protein maturation.</text>
</comment>
<dbReference type="GO" id="GO:0003755">
    <property type="term" value="F:peptidyl-prolyl cis-trans isomerase activity"/>
    <property type="evidence" value="ECO:0007669"/>
    <property type="project" value="UniProtKB-UniRule"/>
</dbReference>
<dbReference type="PANTHER" id="PTHR47637:SF1">
    <property type="entry name" value="CHAPERONE SURA"/>
    <property type="match status" value="1"/>
</dbReference>
<dbReference type="STRING" id="45065.Lgee_1342"/>
<dbReference type="InterPro" id="IPR023034">
    <property type="entry name" value="PPIase_SurA"/>
</dbReference>
<dbReference type="PROSITE" id="PS50198">
    <property type="entry name" value="PPIC_PPIASE_2"/>
    <property type="match status" value="2"/>
</dbReference>
<keyword evidence="1 7" id="KW-0732">Signal</keyword>
<dbReference type="GO" id="GO:0050821">
    <property type="term" value="P:protein stabilization"/>
    <property type="evidence" value="ECO:0007669"/>
    <property type="project" value="InterPro"/>
</dbReference>
<evidence type="ECO:0000256" key="2">
    <source>
        <dbReference type="ARBA" id="ARBA00022737"/>
    </source>
</evidence>
<dbReference type="GO" id="GO:0043165">
    <property type="term" value="P:Gram-negative-bacterium-type cell outer membrane assembly"/>
    <property type="evidence" value="ECO:0007669"/>
    <property type="project" value="InterPro"/>
</dbReference>
<evidence type="ECO:0000313" key="8">
    <source>
        <dbReference type="EMBL" id="KTC99076.1"/>
    </source>
</evidence>
<evidence type="ECO:0000256" key="6">
    <source>
        <dbReference type="ARBA" id="ARBA00023235"/>
    </source>
</evidence>
<evidence type="ECO:0000256" key="3">
    <source>
        <dbReference type="ARBA" id="ARBA00022764"/>
    </source>
</evidence>
<evidence type="ECO:0000256" key="4">
    <source>
        <dbReference type="ARBA" id="ARBA00023110"/>
    </source>
</evidence>
<dbReference type="PROSITE" id="PS01096">
    <property type="entry name" value="PPIC_PPIASE_1"/>
    <property type="match status" value="1"/>
</dbReference>
<dbReference type="InterPro" id="IPR000297">
    <property type="entry name" value="PPIase_PpiC"/>
</dbReference>
<keyword evidence="3 7" id="KW-0574">Periplasm</keyword>
<accession>A0A0W0TTW8</accession>
<comment type="caution">
    <text evidence="8">The sequence shown here is derived from an EMBL/GenBank/DDBJ whole genome shotgun (WGS) entry which is preliminary data.</text>
</comment>
<proteinExistence type="inferred from homology"/>
<keyword evidence="6 7" id="KW-0413">Isomerase</keyword>
<evidence type="ECO:0000256" key="5">
    <source>
        <dbReference type="ARBA" id="ARBA00023186"/>
    </source>
</evidence>
<dbReference type="GO" id="GO:0042277">
    <property type="term" value="F:peptide binding"/>
    <property type="evidence" value="ECO:0007669"/>
    <property type="project" value="InterPro"/>
</dbReference>
<dbReference type="InterPro" id="IPR023058">
    <property type="entry name" value="PPIase_PpiC_CS"/>
</dbReference>
<dbReference type="HAMAP" id="MF_01183">
    <property type="entry name" value="Chaperone_SurA"/>
    <property type="match status" value="1"/>
</dbReference>
<dbReference type="Gene3D" id="1.10.4030.10">
    <property type="entry name" value="Porin chaperone SurA, peptide-binding domain"/>
    <property type="match status" value="1"/>
</dbReference>
<comment type="domain">
    <text evidence="7">The PPIase activity resides only in the second parvulin domain. The N-terminal region and the C-terminal tail are necessary and sufficient for the chaperone activity of SurA. The PPIase activity is dispensable for SurA to function as a chaperone. The N-terminal region and the C-terminal tail are also required for porin recognition.</text>
</comment>
<dbReference type="RefSeq" id="WP_028387238.1">
    <property type="nucleotide sequence ID" value="NZ_CAAAHN010000005.1"/>
</dbReference>
<dbReference type="AlphaFoldDB" id="A0A0W0TTW8"/>
<organism evidence="8 9">
    <name type="scientific">Legionella geestiana</name>
    <dbReference type="NCBI Taxonomy" id="45065"/>
    <lineage>
        <taxon>Bacteria</taxon>
        <taxon>Pseudomonadati</taxon>
        <taxon>Pseudomonadota</taxon>
        <taxon>Gammaproteobacteria</taxon>
        <taxon>Legionellales</taxon>
        <taxon>Legionellaceae</taxon>
        <taxon>Legionella</taxon>
    </lineage>
</organism>
<dbReference type="SUPFAM" id="SSF109998">
    <property type="entry name" value="Triger factor/SurA peptide-binding domain-like"/>
    <property type="match status" value="1"/>
</dbReference>
<comment type="subcellular location">
    <subcellularLocation>
        <location evidence="7">Periplasm</location>
    </subcellularLocation>
    <text evidence="7">Is capable of associating with the outer membrane.</text>
</comment>
<dbReference type="Pfam" id="PF13616">
    <property type="entry name" value="Rotamase_3"/>
    <property type="match status" value="1"/>
</dbReference>
<dbReference type="Proteomes" id="UP000054785">
    <property type="component" value="Unassembled WGS sequence"/>
</dbReference>
<dbReference type="GO" id="GO:0030288">
    <property type="term" value="C:outer membrane-bounded periplasmic space"/>
    <property type="evidence" value="ECO:0007669"/>
    <property type="project" value="InterPro"/>
</dbReference>
<dbReference type="SUPFAM" id="SSF54534">
    <property type="entry name" value="FKBP-like"/>
    <property type="match status" value="2"/>
</dbReference>
<dbReference type="InterPro" id="IPR046357">
    <property type="entry name" value="PPIase_dom_sf"/>
</dbReference>
<dbReference type="Pfam" id="PF09312">
    <property type="entry name" value="SurA_N"/>
    <property type="match status" value="1"/>
</dbReference>
<dbReference type="InterPro" id="IPR050280">
    <property type="entry name" value="OMP_Chaperone_SurA"/>
</dbReference>
<dbReference type="OrthoDB" id="14196at2"/>
<dbReference type="EMBL" id="LNYC01000051">
    <property type="protein sequence ID" value="KTC99076.1"/>
    <property type="molecule type" value="Genomic_DNA"/>
</dbReference>